<dbReference type="Gene3D" id="3.20.20.140">
    <property type="entry name" value="Metal-dependent hydrolases"/>
    <property type="match status" value="1"/>
</dbReference>
<name>A0A160TRB0_9ZZZZ</name>
<sequence>MMTTDSPVISADSHIQEPPELYEEWLSKKYRHRTPHTTTDSEGRVYRVIDGKRPRRIDIAESRVTEDDQNREFRDDPSGGRDISKRLSDQERDGICAEVIYPNQSLFLYNSPDMGYQLALAKAYNTWLWELVASDKDRFAPVAIVPVADLNGAVAEAHRVAKLGYRSLKIPITMTDRPYNDPAYNPFWATCEEAGLVVSFHAFTNSDDRYPEDWGEENGTGGALNLMAMSMIDGMNPVSLLISSGTLMRYPDLKFVVVECGAGWLAWLLYMLDEQYEKKHMWIQPRLDLQPSEYFQRQGYVTFSDDPVALRCLSFTGAGSLLWGSDYPHDEGTFPNSQAVIERTFANITAQEKHQIVYDNAARLYGFNT</sequence>
<dbReference type="InterPro" id="IPR006680">
    <property type="entry name" value="Amidohydro-rel"/>
</dbReference>
<gene>
    <name evidence="4" type="ORF">MGWOODY_XGa544</name>
</gene>
<evidence type="ECO:0000256" key="1">
    <source>
        <dbReference type="ARBA" id="ARBA00023239"/>
    </source>
</evidence>
<dbReference type="InterPro" id="IPR032466">
    <property type="entry name" value="Metal_Hydrolase"/>
</dbReference>
<reference evidence="4" key="1">
    <citation type="submission" date="2015-10" db="EMBL/GenBank/DDBJ databases">
        <authorList>
            <person name="Gilbert D.G."/>
        </authorList>
    </citation>
    <scope>NUCLEOTIDE SEQUENCE</scope>
</reference>
<evidence type="ECO:0000256" key="2">
    <source>
        <dbReference type="SAM" id="MobiDB-lite"/>
    </source>
</evidence>
<dbReference type="EMBL" id="CZRL01000041">
    <property type="protein sequence ID" value="CUS50856.1"/>
    <property type="molecule type" value="Genomic_DNA"/>
</dbReference>
<feature type="domain" description="Amidohydrolase-related" evidence="3">
    <location>
        <begin position="119"/>
        <end position="367"/>
    </location>
</feature>
<dbReference type="GO" id="GO:0016787">
    <property type="term" value="F:hydrolase activity"/>
    <property type="evidence" value="ECO:0007669"/>
    <property type="project" value="InterPro"/>
</dbReference>
<accession>A0A160TRB0</accession>
<protein>
    <submittedName>
        <fullName evidence="4">BarH</fullName>
    </submittedName>
</protein>
<evidence type="ECO:0000313" key="4">
    <source>
        <dbReference type="EMBL" id="CUS50856.1"/>
    </source>
</evidence>
<dbReference type="SUPFAM" id="SSF51556">
    <property type="entry name" value="Metallo-dependent hydrolases"/>
    <property type="match status" value="1"/>
</dbReference>
<proteinExistence type="predicted"/>
<evidence type="ECO:0000259" key="3">
    <source>
        <dbReference type="Pfam" id="PF04909"/>
    </source>
</evidence>
<dbReference type="PANTHER" id="PTHR21240:SF28">
    <property type="entry name" value="ISO-OROTATE DECARBOXYLASE (EUROFUNG)"/>
    <property type="match status" value="1"/>
</dbReference>
<dbReference type="GO" id="GO:0005737">
    <property type="term" value="C:cytoplasm"/>
    <property type="evidence" value="ECO:0007669"/>
    <property type="project" value="TreeGrafter"/>
</dbReference>
<feature type="region of interest" description="Disordered" evidence="2">
    <location>
        <begin position="62"/>
        <end position="87"/>
    </location>
</feature>
<keyword evidence="1" id="KW-0456">Lyase</keyword>
<dbReference type="GO" id="GO:0019748">
    <property type="term" value="P:secondary metabolic process"/>
    <property type="evidence" value="ECO:0007669"/>
    <property type="project" value="TreeGrafter"/>
</dbReference>
<dbReference type="GO" id="GO:0016831">
    <property type="term" value="F:carboxy-lyase activity"/>
    <property type="evidence" value="ECO:0007669"/>
    <property type="project" value="InterPro"/>
</dbReference>
<dbReference type="Pfam" id="PF04909">
    <property type="entry name" value="Amidohydro_2"/>
    <property type="match status" value="1"/>
</dbReference>
<dbReference type="AlphaFoldDB" id="A0A160TRB0"/>
<organism evidence="4">
    <name type="scientific">hydrothermal vent metagenome</name>
    <dbReference type="NCBI Taxonomy" id="652676"/>
    <lineage>
        <taxon>unclassified sequences</taxon>
        <taxon>metagenomes</taxon>
        <taxon>ecological metagenomes</taxon>
    </lineage>
</organism>
<dbReference type="PANTHER" id="PTHR21240">
    <property type="entry name" value="2-AMINO-3-CARBOXYLMUCONATE-6-SEMIALDEHYDE DECARBOXYLASE"/>
    <property type="match status" value="1"/>
</dbReference>
<dbReference type="InterPro" id="IPR032465">
    <property type="entry name" value="ACMSD"/>
</dbReference>